<feature type="signal peptide" evidence="1">
    <location>
        <begin position="1"/>
        <end position="25"/>
    </location>
</feature>
<accession>A0A5D2ENI9</accession>
<sequence length="51" mass="5806">MFCWESCFVLIPLIISFLPCPFTFSCRSDLSSMIFLSSFLPSESVASLYEL</sequence>
<reference evidence="2 3" key="1">
    <citation type="submission" date="2019-06" db="EMBL/GenBank/DDBJ databases">
        <title>WGS assembly of Gossypium darwinii.</title>
        <authorList>
            <person name="Chen Z.J."/>
            <person name="Sreedasyam A."/>
            <person name="Ando A."/>
            <person name="Song Q."/>
            <person name="De L."/>
            <person name="Hulse-Kemp A."/>
            <person name="Ding M."/>
            <person name="Ye W."/>
            <person name="Kirkbride R."/>
            <person name="Jenkins J."/>
            <person name="Plott C."/>
            <person name="Lovell J."/>
            <person name="Lin Y.-M."/>
            <person name="Vaughn R."/>
            <person name="Liu B."/>
            <person name="Li W."/>
            <person name="Simpson S."/>
            <person name="Scheffler B."/>
            <person name="Saski C."/>
            <person name="Grover C."/>
            <person name="Hu G."/>
            <person name="Conover J."/>
            <person name="Carlson J."/>
            <person name="Shu S."/>
            <person name="Boston L."/>
            <person name="Williams M."/>
            <person name="Peterson D."/>
            <person name="Mcgee K."/>
            <person name="Jones D."/>
            <person name="Wendel J."/>
            <person name="Stelly D."/>
            <person name="Grimwood J."/>
            <person name="Schmutz J."/>
        </authorList>
    </citation>
    <scope>NUCLEOTIDE SEQUENCE [LARGE SCALE GENOMIC DNA]</scope>
    <source>
        <strain evidence="2">1808015.09</strain>
    </source>
</reference>
<evidence type="ECO:0000313" key="2">
    <source>
        <dbReference type="EMBL" id="TYG94699.1"/>
    </source>
</evidence>
<gene>
    <name evidence="2" type="ORF">ES288_A11G209700v1</name>
</gene>
<feature type="chain" id="PRO_5023145848" evidence="1">
    <location>
        <begin position="26"/>
        <end position="51"/>
    </location>
</feature>
<evidence type="ECO:0000256" key="1">
    <source>
        <dbReference type="SAM" id="SignalP"/>
    </source>
</evidence>
<organism evidence="2 3">
    <name type="scientific">Gossypium darwinii</name>
    <name type="common">Darwin's cotton</name>
    <name type="synonym">Gossypium barbadense var. darwinii</name>
    <dbReference type="NCBI Taxonomy" id="34276"/>
    <lineage>
        <taxon>Eukaryota</taxon>
        <taxon>Viridiplantae</taxon>
        <taxon>Streptophyta</taxon>
        <taxon>Embryophyta</taxon>
        <taxon>Tracheophyta</taxon>
        <taxon>Spermatophyta</taxon>
        <taxon>Magnoliopsida</taxon>
        <taxon>eudicotyledons</taxon>
        <taxon>Gunneridae</taxon>
        <taxon>Pentapetalae</taxon>
        <taxon>rosids</taxon>
        <taxon>malvids</taxon>
        <taxon>Malvales</taxon>
        <taxon>Malvaceae</taxon>
        <taxon>Malvoideae</taxon>
        <taxon>Gossypium</taxon>
    </lineage>
</organism>
<dbReference type="Proteomes" id="UP000323506">
    <property type="component" value="Chromosome A11"/>
</dbReference>
<keyword evidence="3" id="KW-1185">Reference proteome</keyword>
<evidence type="ECO:0000313" key="3">
    <source>
        <dbReference type="Proteomes" id="UP000323506"/>
    </source>
</evidence>
<keyword evidence="1" id="KW-0732">Signal</keyword>
<proteinExistence type="predicted"/>
<dbReference type="AlphaFoldDB" id="A0A5D2ENI9"/>
<protein>
    <submittedName>
        <fullName evidence="2">Uncharacterized protein</fullName>
    </submittedName>
</protein>
<dbReference type="EMBL" id="CM017698">
    <property type="protein sequence ID" value="TYG94699.1"/>
    <property type="molecule type" value="Genomic_DNA"/>
</dbReference>
<name>A0A5D2ENI9_GOSDA</name>